<evidence type="ECO:0000313" key="2">
    <source>
        <dbReference type="Proteomes" id="UP000294824"/>
    </source>
</evidence>
<dbReference type="InterPro" id="IPR019853">
    <property type="entry name" value="GldB-like"/>
</dbReference>
<reference evidence="1 2" key="1">
    <citation type="submission" date="2019-03" db="EMBL/GenBank/DDBJ databases">
        <title>Genomic Encyclopedia of Type Strains, Phase III (KMG-III): the genomes of soil and plant-associated and newly described type strains.</title>
        <authorList>
            <person name="Whitman W."/>
        </authorList>
    </citation>
    <scope>NUCLEOTIDE SEQUENCE [LARGE SCALE GENOMIC DNA]</scope>
    <source>
        <strain evidence="1 2">CECT 8301</strain>
    </source>
</reference>
<dbReference type="EMBL" id="SORL01000012">
    <property type="protein sequence ID" value="TDY60405.1"/>
    <property type="molecule type" value="Genomic_DNA"/>
</dbReference>
<name>A0A4R8M9B4_9FLAO</name>
<sequence>MKQLSLIILVAICVFSCKKKSDVELALENNKIDISVERFDQFFAQTNLEELPKLKKAYPFMFPAAIPDSIWIEKVNDTLQQELSGEVDKVFVNYQNTEEDLEELLSYIHYYFPEFNTPRVITTTSNVDYRNRVIVTDTIVLVALDVYLGKDHYFYQSIPKYISEDLRKEQIVVDVAEEYAKKHVFQPERKTLLDEMIYFGKILYFKDQVIPFKLENERISYTQDELTWVKNNESSVWQYFVERELLYSTNSKLPNRFINPAPFSKFYLEGIDGESPGKIGQYIGWQIVRAYMDNNDTSFKDMLIMNAEELFNKSKFKPKKK</sequence>
<dbReference type="NCBIfam" id="TIGR03514">
    <property type="entry name" value="GldB_lipo"/>
    <property type="match status" value="1"/>
</dbReference>
<accession>A0A4R8M9B4</accession>
<dbReference type="Proteomes" id="UP000294824">
    <property type="component" value="Unassembled WGS sequence"/>
</dbReference>
<dbReference type="AlphaFoldDB" id="A0A4R8M9B4"/>
<gene>
    <name evidence="1" type="ORF">DFQ06_3538</name>
</gene>
<organism evidence="1 2">
    <name type="scientific">Algibacter lectus</name>
    <dbReference type="NCBI Taxonomy" id="221126"/>
    <lineage>
        <taxon>Bacteria</taxon>
        <taxon>Pseudomonadati</taxon>
        <taxon>Bacteroidota</taxon>
        <taxon>Flavobacteriia</taxon>
        <taxon>Flavobacteriales</taxon>
        <taxon>Flavobacteriaceae</taxon>
        <taxon>Algibacter</taxon>
    </lineage>
</organism>
<dbReference type="Pfam" id="PF25594">
    <property type="entry name" value="GldB_lipo"/>
    <property type="match status" value="1"/>
</dbReference>
<protein>
    <submittedName>
        <fullName evidence="1">Protein involved in gliding motility GldB</fullName>
    </submittedName>
</protein>
<keyword evidence="2" id="KW-1185">Reference proteome</keyword>
<evidence type="ECO:0000313" key="1">
    <source>
        <dbReference type="EMBL" id="TDY60405.1"/>
    </source>
</evidence>
<proteinExistence type="predicted"/>
<comment type="caution">
    <text evidence="1">The sequence shown here is derived from an EMBL/GenBank/DDBJ whole genome shotgun (WGS) entry which is preliminary data.</text>
</comment>
<dbReference type="RefSeq" id="WP_133969053.1">
    <property type="nucleotide sequence ID" value="NZ_SORL01000012.1"/>
</dbReference>